<keyword evidence="1" id="KW-0472">Membrane</keyword>
<evidence type="ECO:0000313" key="2">
    <source>
        <dbReference type="EMBL" id="TVZ73602.1"/>
    </source>
</evidence>
<proteinExistence type="predicted"/>
<keyword evidence="1" id="KW-0812">Transmembrane</keyword>
<organism evidence="2 3">
    <name type="scientific">Rhizobium mongolense USDA 1844</name>
    <dbReference type="NCBI Taxonomy" id="1079460"/>
    <lineage>
        <taxon>Bacteria</taxon>
        <taxon>Pseudomonadati</taxon>
        <taxon>Pseudomonadota</taxon>
        <taxon>Alphaproteobacteria</taxon>
        <taxon>Hyphomicrobiales</taxon>
        <taxon>Rhizobiaceae</taxon>
        <taxon>Rhizobium/Agrobacterium group</taxon>
        <taxon>Rhizobium</taxon>
    </lineage>
</organism>
<keyword evidence="1" id="KW-1133">Transmembrane helix</keyword>
<dbReference type="AlphaFoldDB" id="A0A559TG63"/>
<comment type="caution">
    <text evidence="2">The sequence shown here is derived from an EMBL/GenBank/DDBJ whole genome shotgun (WGS) entry which is preliminary data.</text>
</comment>
<evidence type="ECO:0000256" key="1">
    <source>
        <dbReference type="SAM" id="Phobius"/>
    </source>
</evidence>
<feature type="transmembrane region" description="Helical" evidence="1">
    <location>
        <begin position="31"/>
        <end position="51"/>
    </location>
</feature>
<reference evidence="2 3" key="1">
    <citation type="submission" date="2019-06" db="EMBL/GenBank/DDBJ databases">
        <title>Pac Bio to generate improved reference genome sequences for organisms with transposon mutant libraries (support for FEBA project).</title>
        <authorList>
            <person name="Blow M."/>
        </authorList>
    </citation>
    <scope>NUCLEOTIDE SEQUENCE [LARGE SCALE GENOMIC DNA]</scope>
    <source>
        <strain evidence="2 3">USDA 1844</strain>
    </source>
</reference>
<evidence type="ECO:0000313" key="3">
    <source>
        <dbReference type="Proteomes" id="UP000319824"/>
    </source>
</evidence>
<protein>
    <submittedName>
        <fullName evidence="2">Uncharacterized protein</fullName>
    </submittedName>
</protein>
<accession>A0A559TG63</accession>
<name>A0A559TG63_9HYPH</name>
<sequence>MTDPARLHVANPPGDAIFVAFDVILPAYSNYHIGLCFLVSGITVTSIFIAGDASH</sequence>
<dbReference type="EMBL" id="VISO01000002">
    <property type="protein sequence ID" value="TVZ73602.1"/>
    <property type="molecule type" value="Genomic_DNA"/>
</dbReference>
<gene>
    <name evidence="2" type="ORF">BCL32_1846</name>
</gene>
<dbReference type="Proteomes" id="UP000319824">
    <property type="component" value="Unassembled WGS sequence"/>
</dbReference>